<evidence type="ECO:0000256" key="2">
    <source>
        <dbReference type="SAM" id="Phobius"/>
    </source>
</evidence>
<evidence type="ECO:0000259" key="3">
    <source>
        <dbReference type="Pfam" id="PF13632"/>
    </source>
</evidence>
<dbReference type="AlphaFoldDB" id="A0AAV5A092"/>
<feature type="compositionally biased region" description="Low complexity" evidence="1">
    <location>
        <begin position="208"/>
        <end position="217"/>
    </location>
</feature>
<dbReference type="PANTHER" id="PTHR35408:SF3">
    <property type="entry name" value="GLYCOSYLTRANSFERASE 2-LIKE DOMAIN-CONTAINING PROTEIN"/>
    <property type="match status" value="1"/>
</dbReference>
<organism evidence="5 6">
    <name type="scientific">Clathrus columnatus</name>
    <dbReference type="NCBI Taxonomy" id="1419009"/>
    <lineage>
        <taxon>Eukaryota</taxon>
        <taxon>Fungi</taxon>
        <taxon>Dikarya</taxon>
        <taxon>Basidiomycota</taxon>
        <taxon>Agaricomycotina</taxon>
        <taxon>Agaricomycetes</taxon>
        <taxon>Phallomycetidae</taxon>
        <taxon>Phallales</taxon>
        <taxon>Clathraceae</taxon>
        <taxon>Clathrus</taxon>
    </lineage>
</organism>
<evidence type="ECO:0000256" key="1">
    <source>
        <dbReference type="SAM" id="MobiDB-lite"/>
    </source>
</evidence>
<keyword evidence="2" id="KW-1133">Transmembrane helix</keyword>
<dbReference type="Proteomes" id="UP001050691">
    <property type="component" value="Unassembled WGS sequence"/>
</dbReference>
<feature type="transmembrane region" description="Helical" evidence="2">
    <location>
        <begin position="738"/>
        <end position="757"/>
    </location>
</feature>
<keyword evidence="2" id="KW-0472">Membrane</keyword>
<keyword evidence="2" id="KW-0812">Transmembrane</keyword>
<feature type="compositionally biased region" description="Polar residues" evidence="1">
    <location>
        <begin position="162"/>
        <end position="197"/>
    </location>
</feature>
<feature type="transmembrane region" description="Helical" evidence="2">
    <location>
        <begin position="265"/>
        <end position="286"/>
    </location>
</feature>
<feature type="transmembrane region" description="Helical" evidence="2">
    <location>
        <begin position="703"/>
        <end position="726"/>
    </location>
</feature>
<reference evidence="5" key="1">
    <citation type="submission" date="2021-10" db="EMBL/GenBank/DDBJ databases">
        <title>De novo Genome Assembly of Clathrus columnatus (Basidiomycota, Fungi) Using Illumina and Nanopore Sequence Data.</title>
        <authorList>
            <person name="Ogiso-Tanaka E."/>
            <person name="Itagaki H."/>
            <person name="Hosoya T."/>
            <person name="Hosaka K."/>
        </authorList>
    </citation>
    <scope>NUCLEOTIDE SEQUENCE</scope>
    <source>
        <strain evidence="5">MO-923</strain>
    </source>
</reference>
<dbReference type="PANTHER" id="PTHR35408">
    <property type="entry name" value="CHROMOSOME 15, WHOLE GENOME SHOTGUN SEQUENCE"/>
    <property type="match status" value="1"/>
</dbReference>
<feature type="transmembrane region" description="Helical" evidence="2">
    <location>
        <begin position="298"/>
        <end position="319"/>
    </location>
</feature>
<gene>
    <name evidence="5" type="ORF">Clacol_000262</name>
</gene>
<sequence>MDYDAYDALLHHIFKQTQGDAWFKPQVDNISCGVCIRVQPGAFRVFPYENVLLEPFHTAVVALNPEVAVKLRSASIHAVFGLLSDSQSHLFIDDDTRIQVLDTMEELATAEKDQRAAFIRDERVLVVWEDRVTDIIPSCADFEERLVKLVWRERIHLPSSNLNGSFNGSPGSASATRLSPSASGSQTRLPQSNSQSGLPLPPPILTNSRYSSSRSPFSPTYGNIPAPDEKLLQWQVSDIEKSSTISGNGALVPSTTRTTRIYANIYIGLAMALATVFVGNGVNVLIREFILDGTFMRFILLVTSPLIFCVSLFFALQIINSVSFVAARTNEDGEIAACHDPNARVQGELRKGHLVDEEEREARLKLYADNNIGWVARPKHSDEPNGFKRAGRFKVEFLPRHILTFSHPYLQKASNMNFGLALSRRMEEIIETLESNPNAFPECARTSGVPDPANPYRPPHHDSIEERALSIAVSETNGEAWASCARSLRLGEIILLVDSDTQVPDDCFRDAARELEQCPEVAIIQHESDVMQVANHWFENGMAYFTRRINHCISAATANGEVAPFVGHNAFLRWSAIQDAAFTDSLDGKTKFWSEAHVSEDFDMSLRLQLKGYIIRWANYSAGGFKEGVSLTCDDELNRWMKYAYGCNEYVDGNNVDNINWELNDTFRLLFNPIHQWPFKSPVTKRMRDFVWSAVPLHYKITVLSYGIAAAFTLTLLNYLLLGFAFPVDGFYMRSWEMWLAITVVFVGAGNVGITILDYRLYGKDLIHALWSNIKWVPFL</sequence>
<dbReference type="InterPro" id="IPR057688">
    <property type="entry name" value="DUF7928"/>
</dbReference>
<dbReference type="EMBL" id="BPWL01000001">
    <property type="protein sequence ID" value="GJJ06073.1"/>
    <property type="molecule type" value="Genomic_DNA"/>
</dbReference>
<evidence type="ECO:0008006" key="7">
    <source>
        <dbReference type="Google" id="ProtNLM"/>
    </source>
</evidence>
<feature type="region of interest" description="Disordered" evidence="1">
    <location>
        <begin position="162"/>
        <end position="217"/>
    </location>
</feature>
<comment type="caution">
    <text evidence="5">The sequence shown here is derived from an EMBL/GenBank/DDBJ whole genome shotgun (WGS) entry which is preliminary data.</text>
</comment>
<dbReference type="InterPro" id="IPR001173">
    <property type="entry name" value="Glyco_trans_2-like"/>
</dbReference>
<evidence type="ECO:0000313" key="5">
    <source>
        <dbReference type="EMBL" id="GJJ06073.1"/>
    </source>
</evidence>
<dbReference type="Gene3D" id="3.90.550.10">
    <property type="entry name" value="Spore Coat Polysaccharide Biosynthesis Protein SpsA, Chain A"/>
    <property type="match status" value="1"/>
</dbReference>
<dbReference type="Pfam" id="PF25550">
    <property type="entry name" value="DUF7928"/>
    <property type="match status" value="1"/>
</dbReference>
<dbReference type="SUPFAM" id="SSF53448">
    <property type="entry name" value="Nucleotide-diphospho-sugar transferases"/>
    <property type="match status" value="1"/>
</dbReference>
<evidence type="ECO:0000313" key="6">
    <source>
        <dbReference type="Proteomes" id="UP001050691"/>
    </source>
</evidence>
<name>A0AAV5A092_9AGAM</name>
<feature type="domain" description="DUF7928" evidence="4">
    <location>
        <begin position="5"/>
        <end position="155"/>
    </location>
</feature>
<dbReference type="Pfam" id="PF13632">
    <property type="entry name" value="Glyco_trans_2_3"/>
    <property type="match status" value="1"/>
</dbReference>
<proteinExistence type="predicted"/>
<feature type="domain" description="Glycosyltransferase 2-like" evidence="3">
    <location>
        <begin position="493"/>
        <end position="724"/>
    </location>
</feature>
<keyword evidence="6" id="KW-1185">Reference proteome</keyword>
<accession>A0AAV5A092</accession>
<evidence type="ECO:0000259" key="4">
    <source>
        <dbReference type="Pfam" id="PF25550"/>
    </source>
</evidence>
<dbReference type="InterPro" id="IPR029044">
    <property type="entry name" value="Nucleotide-diphossugar_trans"/>
</dbReference>
<protein>
    <recommendedName>
        <fullName evidence="7">Glycosyltransferase 2-like domain-containing protein</fullName>
    </recommendedName>
</protein>